<evidence type="ECO:0000313" key="10">
    <source>
        <dbReference type="EMBL" id="PIQ85471.1"/>
    </source>
</evidence>
<feature type="transmembrane region" description="Helical" evidence="8">
    <location>
        <begin position="243"/>
        <end position="262"/>
    </location>
</feature>
<accession>A0A2H0LM89</accession>
<dbReference type="GO" id="GO:0005886">
    <property type="term" value="C:plasma membrane"/>
    <property type="evidence" value="ECO:0007669"/>
    <property type="project" value="UniProtKB-SubCell"/>
</dbReference>
<dbReference type="AlphaFoldDB" id="A0A2H0LM89"/>
<dbReference type="FunFam" id="1.20.81.30:FF:000001">
    <property type="entry name" value="Type II secretion system protein F"/>
    <property type="match status" value="2"/>
</dbReference>
<evidence type="ECO:0000256" key="1">
    <source>
        <dbReference type="ARBA" id="ARBA00004429"/>
    </source>
</evidence>
<feature type="transmembrane region" description="Helical" evidence="8">
    <location>
        <begin position="398"/>
        <end position="418"/>
    </location>
</feature>
<evidence type="ECO:0000256" key="4">
    <source>
        <dbReference type="ARBA" id="ARBA00022519"/>
    </source>
</evidence>
<dbReference type="PANTHER" id="PTHR30012">
    <property type="entry name" value="GENERAL SECRETION PATHWAY PROTEIN"/>
    <property type="match status" value="1"/>
</dbReference>
<dbReference type="Gene3D" id="1.20.81.30">
    <property type="entry name" value="Type II secretion system (T2SS), domain F"/>
    <property type="match status" value="2"/>
</dbReference>
<name>A0A2H0LM89_9BACT</name>
<dbReference type="InterPro" id="IPR018076">
    <property type="entry name" value="T2SS_GspF_dom"/>
</dbReference>
<protein>
    <recommendedName>
        <fullName evidence="9">Type II secretion system protein GspF domain-containing protein</fullName>
    </recommendedName>
</protein>
<evidence type="ECO:0000256" key="5">
    <source>
        <dbReference type="ARBA" id="ARBA00022692"/>
    </source>
</evidence>
<keyword evidence="4" id="KW-0997">Cell inner membrane</keyword>
<dbReference type="InterPro" id="IPR042094">
    <property type="entry name" value="T2SS_GspF_sf"/>
</dbReference>
<organism evidence="10 11">
    <name type="scientific">Candidatus Abzuiibacterium crystallinum</name>
    <dbReference type="NCBI Taxonomy" id="1974748"/>
    <lineage>
        <taxon>Bacteria</taxon>
        <taxon>Pseudomonadati</taxon>
        <taxon>Candidatus Omnitrophota</taxon>
        <taxon>Candidatus Abzuiibacterium</taxon>
    </lineage>
</organism>
<keyword evidence="5 8" id="KW-0812">Transmembrane</keyword>
<dbReference type="PRINTS" id="PR00812">
    <property type="entry name" value="BCTERIALGSPF"/>
</dbReference>
<comment type="caution">
    <text evidence="10">The sequence shown here is derived from an EMBL/GenBank/DDBJ whole genome shotgun (WGS) entry which is preliminary data.</text>
</comment>
<feature type="transmembrane region" description="Helical" evidence="8">
    <location>
        <begin position="188"/>
        <end position="211"/>
    </location>
</feature>
<evidence type="ECO:0000256" key="2">
    <source>
        <dbReference type="ARBA" id="ARBA00005745"/>
    </source>
</evidence>
<dbReference type="Proteomes" id="UP000230859">
    <property type="component" value="Unassembled WGS sequence"/>
</dbReference>
<feature type="domain" description="Type II secretion system protein GspF" evidence="9">
    <location>
        <begin position="89"/>
        <end position="212"/>
    </location>
</feature>
<comment type="subcellular location">
    <subcellularLocation>
        <location evidence="1">Cell inner membrane</location>
        <topology evidence="1">Multi-pass membrane protein</topology>
    </subcellularLocation>
</comment>
<evidence type="ECO:0000259" key="9">
    <source>
        <dbReference type="Pfam" id="PF00482"/>
    </source>
</evidence>
<keyword evidence="7 8" id="KW-0472">Membrane</keyword>
<evidence type="ECO:0000256" key="3">
    <source>
        <dbReference type="ARBA" id="ARBA00022475"/>
    </source>
</evidence>
<keyword evidence="6 8" id="KW-1133">Transmembrane helix</keyword>
<dbReference type="InterPro" id="IPR003004">
    <property type="entry name" value="GspF/PilC"/>
</dbReference>
<evidence type="ECO:0000313" key="11">
    <source>
        <dbReference type="Proteomes" id="UP000230859"/>
    </source>
</evidence>
<keyword evidence="3" id="KW-1003">Cell membrane</keyword>
<comment type="similarity">
    <text evidence="2">Belongs to the GSP F family.</text>
</comment>
<dbReference type="Pfam" id="PF00482">
    <property type="entry name" value="T2SSF"/>
    <property type="match status" value="2"/>
</dbReference>
<reference evidence="10 11" key="1">
    <citation type="submission" date="2017-09" db="EMBL/GenBank/DDBJ databases">
        <title>Depth-based differentiation of microbial function through sediment-hosted aquifers and enrichment of novel symbionts in the deep terrestrial subsurface.</title>
        <authorList>
            <person name="Probst A.J."/>
            <person name="Ladd B."/>
            <person name="Jarett J.K."/>
            <person name="Geller-Mcgrath D.E."/>
            <person name="Sieber C.M."/>
            <person name="Emerson J.B."/>
            <person name="Anantharaman K."/>
            <person name="Thomas B.C."/>
            <person name="Malmstrom R."/>
            <person name="Stieglmeier M."/>
            <person name="Klingl A."/>
            <person name="Woyke T."/>
            <person name="Ryan C.M."/>
            <person name="Banfield J.F."/>
        </authorList>
    </citation>
    <scope>NUCLEOTIDE SEQUENCE [LARGE SCALE GENOMIC DNA]</scope>
    <source>
        <strain evidence="10">CG11_big_fil_rev_8_21_14_0_20_45_26</strain>
    </source>
</reference>
<dbReference type="EMBL" id="PCVY01000065">
    <property type="protein sequence ID" value="PIQ85471.1"/>
    <property type="molecule type" value="Genomic_DNA"/>
</dbReference>
<feature type="domain" description="Type II secretion system protein GspF" evidence="9">
    <location>
        <begin position="294"/>
        <end position="416"/>
    </location>
</feature>
<evidence type="ECO:0000256" key="7">
    <source>
        <dbReference type="ARBA" id="ARBA00023136"/>
    </source>
</evidence>
<gene>
    <name evidence="10" type="ORF">COV74_08250</name>
</gene>
<dbReference type="PANTHER" id="PTHR30012:SF0">
    <property type="entry name" value="TYPE II SECRETION SYSTEM PROTEIN F-RELATED"/>
    <property type="match status" value="1"/>
</dbReference>
<evidence type="ECO:0000256" key="8">
    <source>
        <dbReference type="SAM" id="Phobius"/>
    </source>
</evidence>
<proteinExistence type="inferred from homology"/>
<evidence type="ECO:0000256" key="6">
    <source>
        <dbReference type="ARBA" id="ARBA00022989"/>
    </source>
</evidence>
<sequence>MKFNVKVKKREEGAKIEQFVREAMNVEDLVGQLQTEGYFVLSVQESGSKKQTFTQQERENAADQSKKKVTKFSEITLFETVKGSDLLSFFIQLIALLKAGVPILRSLGIIEKGIKKGLLKKVLQGAIEKISQGFSLSRALAQYPKVFPPFWFGLIQAGEASGSLPEVLTEIKNYQESSERFKSKLTSAMVYPVILICFCIGALSIFMVKVIPTFEKVFQSFGRNRKLPEVTQLVLDSSRFMQSHFILIVLVIVFFIMAYAYFNRRRESKRWIDSFKLQIPVVSTFITEVAIVRFARGLGTMVRAGTPIIQALEIASTLVGTVPIEDRVERAKESVKKGSGVAMALEKEGAFPVFVTQLISVGEESGQLDRFLEVIANFFEERVNATIQRLSVIIEPMVILFMGVIVGTLVISMFLPLIEISTGGL</sequence>